<accession>A0ABS5ZHM7</accession>
<dbReference type="InterPro" id="IPR036390">
    <property type="entry name" value="WH_DNA-bd_sf"/>
</dbReference>
<keyword evidence="7" id="KW-1185">Reference proteome</keyword>
<dbReference type="InterPro" id="IPR036388">
    <property type="entry name" value="WH-like_DNA-bd_sf"/>
</dbReference>
<dbReference type="Proteomes" id="UP000690515">
    <property type="component" value="Unassembled WGS sequence"/>
</dbReference>
<dbReference type="InterPro" id="IPR005119">
    <property type="entry name" value="LysR_subst-bd"/>
</dbReference>
<dbReference type="Gene3D" id="3.40.190.290">
    <property type="match status" value="1"/>
</dbReference>
<dbReference type="PANTHER" id="PTHR30126:SF5">
    <property type="entry name" value="HTH-TYPE TRANSCRIPTIONAL ACTIVATOR CMPR"/>
    <property type="match status" value="1"/>
</dbReference>
<comment type="caution">
    <text evidence="6">The sequence shown here is derived from an EMBL/GenBank/DDBJ whole genome shotgun (WGS) entry which is preliminary data.</text>
</comment>
<protein>
    <submittedName>
        <fullName evidence="6">LysR family transcriptional regulator</fullName>
    </submittedName>
</protein>
<dbReference type="SUPFAM" id="SSF53850">
    <property type="entry name" value="Periplasmic binding protein-like II"/>
    <property type="match status" value="1"/>
</dbReference>
<dbReference type="PROSITE" id="PS50931">
    <property type="entry name" value="HTH_LYSR"/>
    <property type="match status" value="1"/>
</dbReference>
<dbReference type="SUPFAM" id="SSF46785">
    <property type="entry name" value="Winged helix' DNA-binding domain"/>
    <property type="match status" value="1"/>
</dbReference>
<gene>
    <name evidence="6" type="ORF">KCG35_17095</name>
</gene>
<evidence type="ECO:0000313" key="6">
    <source>
        <dbReference type="EMBL" id="MBU2712786.1"/>
    </source>
</evidence>
<dbReference type="EMBL" id="JAGSOY010000048">
    <property type="protein sequence ID" value="MBU2712786.1"/>
    <property type="molecule type" value="Genomic_DNA"/>
</dbReference>
<organism evidence="6 7">
    <name type="scientific">Zooshikella harenae</name>
    <dbReference type="NCBI Taxonomy" id="2827238"/>
    <lineage>
        <taxon>Bacteria</taxon>
        <taxon>Pseudomonadati</taxon>
        <taxon>Pseudomonadota</taxon>
        <taxon>Gammaproteobacteria</taxon>
        <taxon>Oceanospirillales</taxon>
        <taxon>Zooshikellaceae</taxon>
        <taxon>Zooshikella</taxon>
    </lineage>
</organism>
<keyword evidence="2" id="KW-0805">Transcription regulation</keyword>
<evidence type="ECO:0000256" key="2">
    <source>
        <dbReference type="ARBA" id="ARBA00023015"/>
    </source>
</evidence>
<proteinExistence type="inferred from homology"/>
<dbReference type="Gene3D" id="1.10.10.10">
    <property type="entry name" value="Winged helix-like DNA-binding domain superfamily/Winged helix DNA-binding domain"/>
    <property type="match status" value="1"/>
</dbReference>
<keyword evidence="3" id="KW-0238">DNA-binding</keyword>
<dbReference type="PANTHER" id="PTHR30126">
    <property type="entry name" value="HTH-TYPE TRANSCRIPTIONAL REGULATOR"/>
    <property type="match status" value="1"/>
</dbReference>
<dbReference type="PRINTS" id="PR00039">
    <property type="entry name" value="HTHLYSR"/>
</dbReference>
<feature type="domain" description="HTH lysR-type" evidence="5">
    <location>
        <begin position="16"/>
        <end position="72"/>
    </location>
</feature>
<keyword evidence="4" id="KW-0804">Transcription</keyword>
<reference evidence="6 7" key="1">
    <citation type="submission" date="2021-04" db="EMBL/GenBank/DDBJ databases">
        <authorList>
            <person name="Pira H."/>
            <person name="Risdian C."/>
            <person name="Wink J."/>
        </authorList>
    </citation>
    <scope>NUCLEOTIDE SEQUENCE [LARGE SCALE GENOMIC DNA]</scope>
    <source>
        <strain evidence="6 7">WH53</strain>
    </source>
</reference>
<dbReference type="Pfam" id="PF03466">
    <property type="entry name" value="LysR_substrate"/>
    <property type="match status" value="1"/>
</dbReference>
<dbReference type="CDD" id="cd08419">
    <property type="entry name" value="PBP2_CbbR_RubisCO_like"/>
    <property type="match status" value="1"/>
</dbReference>
<dbReference type="InterPro" id="IPR000847">
    <property type="entry name" value="LysR_HTH_N"/>
</dbReference>
<evidence type="ECO:0000256" key="3">
    <source>
        <dbReference type="ARBA" id="ARBA00023125"/>
    </source>
</evidence>
<evidence type="ECO:0000256" key="1">
    <source>
        <dbReference type="ARBA" id="ARBA00009437"/>
    </source>
</evidence>
<dbReference type="Pfam" id="PF00126">
    <property type="entry name" value="HTH_1"/>
    <property type="match status" value="1"/>
</dbReference>
<evidence type="ECO:0000259" key="5">
    <source>
        <dbReference type="PROSITE" id="PS50931"/>
    </source>
</evidence>
<evidence type="ECO:0000256" key="4">
    <source>
        <dbReference type="ARBA" id="ARBA00023163"/>
    </source>
</evidence>
<sequence length="320" mass="35931">MIFLIMTSRLHAHIGTIRQLEIFLAVYEGGSITAASETLHLTQPTVSMQIKKLVEAIDMPLYEQVGRKLLFTDAGHSLATTAKDVLSSFIDLETKLSDLRGLKAGTLKIAVVTTSQYFIPHLLGPFCERYPAIDIQLKVANRQQVIDRLSAGKDDFYVFSHLPEDIAIETIEFLPNPLIAIAPQHHPLAAKKRIQLETITDAPFLMREQGSGTRFAIEEFMKEHQIQFNLKMTIESNEAIKHAVMSGLGISILSAHTLAFGGRSRLVELPIKALPIKTHWYFAWLQGKQLSIIANTFLNYVQSEGKEKLLSELRREKQSV</sequence>
<comment type="similarity">
    <text evidence="1">Belongs to the LysR transcriptional regulatory family.</text>
</comment>
<name>A0ABS5ZHM7_9GAMM</name>
<evidence type="ECO:0000313" key="7">
    <source>
        <dbReference type="Proteomes" id="UP000690515"/>
    </source>
</evidence>